<evidence type="ECO:0000313" key="2">
    <source>
        <dbReference type="EMBL" id="CEG55555.1"/>
    </source>
</evidence>
<dbReference type="Proteomes" id="UP000032430">
    <property type="component" value="Chromosome I"/>
</dbReference>
<dbReference type="AlphaFoldDB" id="A0A098G233"/>
<feature type="signal peptide" evidence="1">
    <location>
        <begin position="1"/>
        <end position="23"/>
    </location>
</feature>
<dbReference type="HOGENOM" id="CLU_090563_0_0_6"/>
<evidence type="ECO:0000313" key="3">
    <source>
        <dbReference type="Proteomes" id="UP000032430"/>
    </source>
</evidence>
<accession>A0A098G233</accession>
<feature type="chain" id="PRO_5001942064" evidence="1">
    <location>
        <begin position="24"/>
        <end position="234"/>
    </location>
</feature>
<sequence>MHHYAANRLLSLLLLLFTLPLFAVQTGSSQMRGKQYCEIIVSKLVTNYAIYNTLGINDCPTTMWNKVTESQVKKETGSSFVYLNGPRYWVIDGFNNPAANNAAKKTISGIKMQHAGQLYIKWTNLLKAKYPYYRHEVQRQTTWLFETGKPVYELIDNHGDIYVMLSYSVRKKSQTEGSLAQLGAKLTLPKGWKFKTGILKQAETIKSANNVAIIIQDNFDNTYQKVSHDFLKNA</sequence>
<reference evidence="3" key="1">
    <citation type="submission" date="2014-09" db="EMBL/GenBank/DDBJ databases">
        <authorList>
            <person name="Gomez-Valero L."/>
        </authorList>
    </citation>
    <scope>NUCLEOTIDE SEQUENCE [LARGE SCALE GENOMIC DNA]</scope>
    <source>
        <strain evidence="3">ATCC700992</strain>
    </source>
</reference>
<name>A0A098G233_9GAMM</name>
<dbReference type="EMBL" id="LN614827">
    <property type="protein sequence ID" value="CEG55555.1"/>
    <property type="molecule type" value="Genomic_DNA"/>
</dbReference>
<keyword evidence="1" id="KW-0732">Signal</keyword>
<evidence type="ECO:0000256" key="1">
    <source>
        <dbReference type="SAM" id="SignalP"/>
    </source>
</evidence>
<gene>
    <name evidence="2" type="ORF">LFA_0070</name>
</gene>
<organism evidence="2 3">
    <name type="scientific">Legionella fallonii LLAP-10</name>
    <dbReference type="NCBI Taxonomy" id="1212491"/>
    <lineage>
        <taxon>Bacteria</taxon>
        <taxon>Pseudomonadati</taxon>
        <taxon>Pseudomonadota</taxon>
        <taxon>Gammaproteobacteria</taxon>
        <taxon>Legionellales</taxon>
        <taxon>Legionellaceae</taxon>
        <taxon>Legionella</taxon>
    </lineage>
</organism>
<keyword evidence="3" id="KW-1185">Reference proteome</keyword>
<dbReference type="STRING" id="1212491.LFA_0070"/>
<dbReference type="RefSeq" id="WP_045094420.1">
    <property type="nucleotide sequence ID" value="NZ_LN614827.1"/>
</dbReference>
<dbReference type="KEGG" id="lfa:LFA_0070"/>
<protein>
    <submittedName>
        <fullName evidence="2">Uncharacterized protein</fullName>
    </submittedName>
</protein>
<proteinExistence type="predicted"/>